<protein>
    <submittedName>
        <fullName evidence="2">DUF4065 domain-containing protein</fullName>
    </submittedName>
</protein>
<reference evidence="2 3" key="1">
    <citation type="submission" date="2019-09" db="EMBL/GenBank/DDBJ databases">
        <title>Reversal of blaTEM antimicrobial resistance by CRISPR-Cas9 in clinical E. coli and other Enterobacteriaceae strains.</title>
        <authorList>
            <person name="Tagliaferri T."/>
            <person name="Guimaraes N."/>
            <person name="Pereira M."/>
            <person name="Felicori L."/>
            <person name="Horz H.-P."/>
            <person name="Santos S."/>
            <person name="Mendes T."/>
        </authorList>
    </citation>
    <scope>NUCLEOTIDE SEQUENCE [LARGE SCALE GENOMIC DNA]</scope>
    <source>
        <strain evidence="2 3">E2_blaTEM_MG</strain>
    </source>
</reference>
<feature type="domain" description="Antitoxin SocA-like Panacea" evidence="1">
    <location>
        <begin position="29"/>
        <end position="120"/>
    </location>
</feature>
<organism evidence="2 3">
    <name type="scientific">Enterobacter hormaechei</name>
    <dbReference type="NCBI Taxonomy" id="158836"/>
    <lineage>
        <taxon>Bacteria</taxon>
        <taxon>Pseudomonadati</taxon>
        <taxon>Pseudomonadota</taxon>
        <taxon>Gammaproteobacteria</taxon>
        <taxon>Enterobacterales</taxon>
        <taxon>Enterobacteriaceae</taxon>
        <taxon>Enterobacter</taxon>
        <taxon>Enterobacter cloacae complex</taxon>
    </lineage>
</organism>
<dbReference type="Proteomes" id="UP000476281">
    <property type="component" value="Unassembled WGS sequence"/>
</dbReference>
<name>A0A6G6H4R6_9ENTR</name>
<dbReference type="RefSeq" id="WP_045350892.1">
    <property type="nucleotide sequence ID" value="NZ_CP031571.1"/>
</dbReference>
<evidence type="ECO:0000313" key="3">
    <source>
        <dbReference type="Proteomes" id="UP000476281"/>
    </source>
</evidence>
<proteinExistence type="predicted"/>
<sequence>MAVTTLNSVADYLLCFAQEHGDVMTPLKLQKMVFYADAWYMALNDDKELIADQFEAWVHGPVARDLYIRFADYKWQPITSEIKCPELPDDVSEHLSEIYNVFGRFSAYELEQMTHQEKPWLIARGDTPSDAPCRNGIDKGVTAEFYRSMMDA</sequence>
<dbReference type="InterPro" id="IPR025272">
    <property type="entry name" value="SocA_Panacea"/>
</dbReference>
<dbReference type="AlphaFoldDB" id="A0A6G6H4R6"/>
<comment type="caution">
    <text evidence="2">The sequence shown here is derived from an EMBL/GenBank/DDBJ whole genome shotgun (WGS) entry which is preliminary data.</text>
</comment>
<accession>A0A6G6H4R6</accession>
<dbReference type="GeneID" id="61386653"/>
<gene>
    <name evidence="2" type="ORF">F9C29_04185</name>
</gene>
<dbReference type="EMBL" id="WBSZ01000061">
    <property type="protein sequence ID" value="KAB2528763.1"/>
    <property type="molecule type" value="Genomic_DNA"/>
</dbReference>
<dbReference type="Pfam" id="PF13274">
    <property type="entry name" value="SocA_Panacea"/>
    <property type="match status" value="1"/>
</dbReference>
<evidence type="ECO:0000313" key="2">
    <source>
        <dbReference type="EMBL" id="KAB2528763.1"/>
    </source>
</evidence>
<evidence type="ECO:0000259" key="1">
    <source>
        <dbReference type="Pfam" id="PF13274"/>
    </source>
</evidence>